<name>C7YL80_FUSV7</name>
<proteinExistence type="predicted"/>
<dbReference type="OrthoDB" id="5106835at2759"/>
<sequence>MDFKTESLKDHAFSDEEDEVFLSATSRPSTLGRCACGSICNHAATTVSAPAPATTPIIKADHSSTLGLGSRDIEVIDLVSDDEQLPSLESLQRGAKRATARCSVTAPESKRQTLLAASPSVPSPATSTWRPTTTVTRATPEWPLPTKMNRWLRELKDVYNSNPSQFYRHIDSWFEDFETKVRLGRVDDYSNWVALNYGEPRCFTSAYIGDKTSIK</sequence>
<reference evidence="2 3" key="1">
    <citation type="journal article" date="2009" name="PLoS Genet.">
        <title>The genome of Nectria haematococca: contribution of supernumerary chromosomes to gene expansion.</title>
        <authorList>
            <person name="Coleman J.J."/>
            <person name="Rounsley S.D."/>
            <person name="Rodriguez-Carres M."/>
            <person name="Kuo A."/>
            <person name="Wasmann C.C."/>
            <person name="Grimwood J."/>
            <person name="Schmutz J."/>
            <person name="Taga M."/>
            <person name="White G.J."/>
            <person name="Zhou S."/>
            <person name="Schwartz D.C."/>
            <person name="Freitag M."/>
            <person name="Ma L.J."/>
            <person name="Danchin E.G."/>
            <person name="Henrissat B."/>
            <person name="Coutinho P.M."/>
            <person name="Nelson D.R."/>
            <person name="Straney D."/>
            <person name="Napoli C.A."/>
            <person name="Barker B.M."/>
            <person name="Gribskov M."/>
            <person name="Rep M."/>
            <person name="Kroken S."/>
            <person name="Molnar I."/>
            <person name="Rensing C."/>
            <person name="Kennell J.C."/>
            <person name="Zamora J."/>
            <person name="Farman M.L."/>
            <person name="Selker E.U."/>
            <person name="Salamov A."/>
            <person name="Shapiro H."/>
            <person name="Pangilinan J."/>
            <person name="Lindquist E."/>
            <person name="Lamers C."/>
            <person name="Grigoriev I.V."/>
            <person name="Geiser D.M."/>
            <person name="Covert S.F."/>
            <person name="Temporini E."/>
            <person name="Vanetten H.D."/>
        </authorList>
    </citation>
    <scope>NUCLEOTIDE SEQUENCE [LARGE SCALE GENOMIC DNA]</scope>
    <source>
        <strain evidence="3">ATCC MYA-4622 / CBS 123669 / FGSC 9596 / NRRL 45880 / 77-13-4</strain>
    </source>
</reference>
<dbReference type="HOGENOM" id="CLU_1283558_0_0_1"/>
<dbReference type="RefSeq" id="XP_003052455.1">
    <property type="nucleotide sequence ID" value="XM_003052409.1"/>
</dbReference>
<dbReference type="GeneID" id="9670987"/>
<evidence type="ECO:0000313" key="2">
    <source>
        <dbReference type="EMBL" id="EEU46742.1"/>
    </source>
</evidence>
<evidence type="ECO:0000256" key="1">
    <source>
        <dbReference type="SAM" id="MobiDB-lite"/>
    </source>
</evidence>
<organism evidence="2 3">
    <name type="scientific">Fusarium vanettenii (strain ATCC MYA-4622 / CBS 123669 / FGSC 9596 / NRRL 45880 / 77-13-4)</name>
    <name type="common">Fusarium solani subsp. pisi</name>
    <dbReference type="NCBI Taxonomy" id="660122"/>
    <lineage>
        <taxon>Eukaryota</taxon>
        <taxon>Fungi</taxon>
        <taxon>Dikarya</taxon>
        <taxon>Ascomycota</taxon>
        <taxon>Pezizomycotina</taxon>
        <taxon>Sordariomycetes</taxon>
        <taxon>Hypocreomycetidae</taxon>
        <taxon>Hypocreales</taxon>
        <taxon>Nectriaceae</taxon>
        <taxon>Fusarium</taxon>
        <taxon>Fusarium solani species complex</taxon>
        <taxon>Fusarium vanettenii</taxon>
    </lineage>
</organism>
<keyword evidence="3" id="KW-1185">Reference proteome</keyword>
<dbReference type="KEGG" id="nhe:NECHADRAFT_77436"/>
<dbReference type="InParanoid" id="C7YL80"/>
<dbReference type="EMBL" id="GG698897">
    <property type="protein sequence ID" value="EEU46742.1"/>
    <property type="molecule type" value="Genomic_DNA"/>
</dbReference>
<accession>C7YL80</accession>
<protein>
    <submittedName>
        <fullName evidence="2">Uncharacterized protein</fullName>
    </submittedName>
</protein>
<gene>
    <name evidence="2" type="ORF">NECHADRAFT_77436</name>
</gene>
<dbReference type="AlphaFoldDB" id="C7YL80"/>
<dbReference type="Proteomes" id="UP000005206">
    <property type="component" value="Chromosome 3"/>
</dbReference>
<feature type="region of interest" description="Disordered" evidence="1">
    <location>
        <begin position="113"/>
        <end position="133"/>
    </location>
</feature>
<evidence type="ECO:0000313" key="3">
    <source>
        <dbReference type="Proteomes" id="UP000005206"/>
    </source>
</evidence>
<dbReference type="VEuPathDB" id="FungiDB:NECHADRAFT_77436"/>